<dbReference type="AlphaFoldDB" id="A0A839UFY0"/>
<dbReference type="Proteomes" id="UP000554520">
    <property type="component" value="Unassembled WGS sequence"/>
</dbReference>
<organism evidence="2 3">
    <name type="scientific">Phyllobacterium trifolii</name>
    <dbReference type="NCBI Taxonomy" id="300193"/>
    <lineage>
        <taxon>Bacteria</taxon>
        <taxon>Pseudomonadati</taxon>
        <taxon>Pseudomonadota</taxon>
        <taxon>Alphaproteobacteria</taxon>
        <taxon>Hyphomicrobiales</taxon>
        <taxon>Phyllobacteriaceae</taxon>
        <taxon>Phyllobacterium</taxon>
    </lineage>
</organism>
<protein>
    <submittedName>
        <fullName evidence="2">Uncharacterized protein</fullName>
    </submittedName>
</protein>
<reference evidence="2 3" key="1">
    <citation type="submission" date="2020-08" db="EMBL/GenBank/DDBJ databases">
        <title>Genomic Encyclopedia of Type Strains, Phase III (KMG-III): the genomes of soil and plant-associated and newly described type strains.</title>
        <authorList>
            <person name="Whitman W."/>
        </authorList>
    </citation>
    <scope>NUCLEOTIDE SEQUENCE [LARGE SCALE GENOMIC DNA]</scope>
    <source>
        <strain evidence="2 3">CECT 7015</strain>
    </source>
</reference>
<keyword evidence="3" id="KW-1185">Reference proteome</keyword>
<dbReference type="RefSeq" id="WP_183663766.1">
    <property type="nucleotide sequence ID" value="NZ_JACHXN010000014.1"/>
</dbReference>
<gene>
    <name evidence="2" type="ORF">FHS21_004182</name>
</gene>
<accession>A0A839UFY0</accession>
<keyword evidence="1" id="KW-0732">Signal</keyword>
<feature type="chain" id="PRO_5032757880" evidence="1">
    <location>
        <begin position="23"/>
        <end position="129"/>
    </location>
</feature>
<evidence type="ECO:0000256" key="1">
    <source>
        <dbReference type="SAM" id="SignalP"/>
    </source>
</evidence>
<evidence type="ECO:0000313" key="3">
    <source>
        <dbReference type="Proteomes" id="UP000554520"/>
    </source>
</evidence>
<sequence length="129" mass="13593">MVNWFRLIAASSLAVIPTTAPAELLKFQCSFYSEFPIGVTVDDQARTVSAEGNSHDLGGGGFKVLKITKDGIWLIAHGTDTDEESLKITLLQRSGDPKKGGVLRTTVIGDGGEPSLVAPPAGVCWEPGP</sequence>
<comment type="caution">
    <text evidence="2">The sequence shown here is derived from an EMBL/GenBank/DDBJ whole genome shotgun (WGS) entry which is preliminary data.</text>
</comment>
<dbReference type="EMBL" id="JACHXN010000014">
    <property type="protein sequence ID" value="MBB3147750.1"/>
    <property type="molecule type" value="Genomic_DNA"/>
</dbReference>
<evidence type="ECO:0000313" key="2">
    <source>
        <dbReference type="EMBL" id="MBB3147750.1"/>
    </source>
</evidence>
<name>A0A839UFY0_9HYPH</name>
<proteinExistence type="predicted"/>
<feature type="signal peptide" evidence="1">
    <location>
        <begin position="1"/>
        <end position="22"/>
    </location>
</feature>